<dbReference type="EMBL" id="LROM01000098">
    <property type="protein sequence ID" value="OEZ97415.1"/>
    <property type="molecule type" value="Genomic_DNA"/>
</dbReference>
<keyword evidence="1" id="KW-0812">Transmembrane</keyword>
<keyword evidence="1" id="KW-0472">Membrane</keyword>
<protein>
    <submittedName>
        <fullName evidence="2">Chromosome partition protein Smc</fullName>
    </submittedName>
</protein>
<proteinExistence type="predicted"/>
<comment type="caution">
    <text evidence="2">The sequence shown here is derived from an EMBL/GenBank/DDBJ whole genome shotgun (WGS) entry which is preliminary data.</text>
</comment>
<accession>A0A1E7WG14</accession>
<sequence length="668" mass="71926">MGDIDLAHLVMEYWHMGLVAIVLAFLAGDFIIRFVGQSRRLSAELIQSLAALRTIRSQVGSGEVTELDDIATKAMSGPALNHLWREYVKTLHPQRVADGEGQMPIARWRSTALAESFFTEQAIVDSRLKTEFYKHLPGVLTGLGIIGTFLGLIKGLVSFDVSLDPGKAQEQLRNLVNSVGHAFFVSASAIFLAMVFTWIEKSHVTARCRQVEELRELIDSFFTGGAGEEYLERLAISSENAATQSSQIKDALVADLKEILTTLAHQQMEAQAQNVGQMSANVGKAIADSLSGPMEAISQAVQGVGANQGDAVNKMLTDVLASFASQMRDMFGGQMADMSKLIVSASESMQATAIQFQQLATNMDSAGTNTVDAMGERLGKALEAMDTRQAAMNDQMGAFVDQIRAMVSESQTESSQKLKDTLTAVGDQVAGVVEQLRRQAEQAAESQGERNMRFEQTTGQAIGSLSAQVEQLLAQSMETNKSLQNTVASLAQASDKAISGMNSGAQTLQIAANDFAKAGQGVTETMQASATATEAIKAASTQLTMSNDASRAIFADYGKTRDTFAVMVADLKATVENAKRDASMTSELIARMEAATQQLAIAQKQSEEYLQGVSDVLVSAHESFRDNVERTLREGNRQFQSELSSSVNLLSGAIKNLGDVVDDIPARR</sequence>
<evidence type="ECO:0000313" key="3">
    <source>
        <dbReference type="Proteomes" id="UP000175989"/>
    </source>
</evidence>
<reference evidence="3" key="1">
    <citation type="journal article" date="2016" name="Front. Microbiol.">
        <title>Molecular Keys to the Janthinobacterium and Duganella spp. Interaction with the Plant Pathogen Fusarium graminearum.</title>
        <authorList>
            <person name="Haack F.S."/>
            <person name="Poehlein A."/>
            <person name="Kroger C."/>
            <person name="Voigt C.A."/>
            <person name="Piepenbring M."/>
            <person name="Bode H.B."/>
            <person name="Daniel R."/>
            <person name="Schafer W."/>
            <person name="Streit W.R."/>
        </authorList>
    </citation>
    <scope>NUCLEOTIDE SEQUENCE [LARGE SCALE GENOMIC DNA]</scope>
    <source>
        <strain evidence="3">T54</strain>
    </source>
</reference>
<dbReference type="NCBIfam" id="NF033916">
    <property type="entry name" value="antiphage_ZorA_3"/>
    <property type="match status" value="1"/>
</dbReference>
<dbReference type="PATRIC" id="fig|762836.4.peg.3725"/>
<gene>
    <name evidence="2" type="primary">smc_5</name>
    <name evidence="2" type="ORF">DUPY_36160</name>
</gene>
<dbReference type="RefSeq" id="WP_070249790.1">
    <property type="nucleotide sequence ID" value="NZ_LROM01000098.1"/>
</dbReference>
<keyword evidence="3" id="KW-1185">Reference proteome</keyword>
<feature type="transmembrane region" description="Helical" evidence="1">
    <location>
        <begin position="136"/>
        <end position="159"/>
    </location>
</feature>
<feature type="transmembrane region" description="Helical" evidence="1">
    <location>
        <begin position="179"/>
        <end position="199"/>
    </location>
</feature>
<dbReference type="Proteomes" id="UP000175989">
    <property type="component" value="Unassembled WGS sequence"/>
</dbReference>
<dbReference type="OrthoDB" id="7524818at2"/>
<evidence type="ECO:0000256" key="1">
    <source>
        <dbReference type="SAM" id="Phobius"/>
    </source>
</evidence>
<feature type="transmembrane region" description="Helical" evidence="1">
    <location>
        <begin position="13"/>
        <end position="32"/>
    </location>
</feature>
<organism evidence="2 3">
    <name type="scientific">Duganella phyllosphaerae</name>
    <dbReference type="NCBI Taxonomy" id="762836"/>
    <lineage>
        <taxon>Bacteria</taxon>
        <taxon>Pseudomonadati</taxon>
        <taxon>Pseudomonadota</taxon>
        <taxon>Betaproteobacteria</taxon>
        <taxon>Burkholderiales</taxon>
        <taxon>Oxalobacteraceae</taxon>
        <taxon>Telluria group</taxon>
        <taxon>Duganella</taxon>
    </lineage>
</organism>
<dbReference type="AlphaFoldDB" id="A0A1E7WG14"/>
<keyword evidence="1" id="KW-1133">Transmembrane helix</keyword>
<name>A0A1E7WG14_9BURK</name>
<evidence type="ECO:0000313" key="2">
    <source>
        <dbReference type="EMBL" id="OEZ97415.1"/>
    </source>
</evidence>